<dbReference type="Gene3D" id="3.10.350.10">
    <property type="entry name" value="LysM domain"/>
    <property type="match status" value="1"/>
</dbReference>
<evidence type="ECO:0000313" key="2">
    <source>
        <dbReference type="EMBL" id="DAE21534.1"/>
    </source>
</evidence>
<proteinExistence type="predicted"/>
<dbReference type="EMBL" id="BK015712">
    <property type="protein sequence ID" value="DAE21534.1"/>
    <property type="molecule type" value="Genomic_DNA"/>
</dbReference>
<dbReference type="InterPro" id="IPR018392">
    <property type="entry name" value="LysM"/>
</dbReference>
<sequence length="97" mass="11272">MLFQGSRYLSCKLHLQSGETPILTFRRPYKFNIDKATTYVFKEFDTIDYIAYKTYGDSRLYWAILDANPQYQSELEIQVGDVLIVPAYDEVVTLSGK</sequence>
<dbReference type="InterPro" id="IPR036779">
    <property type="entry name" value="LysM_dom_sf"/>
</dbReference>
<protein>
    <submittedName>
        <fullName evidence="2">Baseplate wedge protein</fullName>
    </submittedName>
</protein>
<dbReference type="PROSITE" id="PS51782">
    <property type="entry name" value="LYSM"/>
    <property type="match status" value="1"/>
</dbReference>
<reference evidence="2" key="1">
    <citation type="journal article" date="2021" name="Proc. Natl. Acad. Sci. U.S.A.">
        <title>A Catalog of Tens of Thousands of Viruses from Human Metagenomes Reveals Hidden Associations with Chronic Diseases.</title>
        <authorList>
            <person name="Tisza M.J."/>
            <person name="Buck C.B."/>
        </authorList>
    </citation>
    <scope>NUCLEOTIDE SEQUENCE</scope>
    <source>
        <strain evidence="2">CtgXL3</strain>
    </source>
</reference>
<feature type="domain" description="LysM" evidence="1">
    <location>
        <begin position="37"/>
        <end position="85"/>
    </location>
</feature>
<name>A0A8S5QQP1_9CAUD</name>
<evidence type="ECO:0000259" key="1">
    <source>
        <dbReference type="PROSITE" id="PS51782"/>
    </source>
</evidence>
<accession>A0A8S5QQP1</accession>
<organism evidence="2">
    <name type="scientific">Myoviridae sp. ctgXL3</name>
    <dbReference type="NCBI Taxonomy" id="2826681"/>
    <lineage>
        <taxon>Viruses</taxon>
        <taxon>Duplodnaviria</taxon>
        <taxon>Heunggongvirae</taxon>
        <taxon>Uroviricota</taxon>
        <taxon>Caudoviricetes</taxon>
    </lineage>
</organism>